<evidence type="ECO:0000313" key="2">
    <source>
        <dbReference type="Proteomes" id="UP000198318"/>
    </source>
</evidence>
<dbReference type="Proteomes" id="UP000198318">
    <property type="component" value="Unassembled WGS sequence"/>
</dbReference>
<sequence length="68" mass="7569">MDLKPRLFEHFPFNSRPDVLVKFQDATGSFPMAIIAALDKQGAAGIVQDDTRDAHRVPVALIHRSPIE</sequence>
<reference evidence="1 2" key="1">
    <citation type="submission" date="2017-06" db="EMBL/GenBank/DDBJ databases">
        <authorList>
            <person name="Kim H.J."/>
            <person name="Triplett B.A."/>
        </authorList>
    </citation>
    <scope>NUCLEOTIDE SEQUENCE [LARGE SCALE GENOMIC DNA]</scope>
    <source>
        <strain evidence="1 2">DSM 44715</strain>
    </source>
</reference>
<gene>
    <name evidence="1" type="ORF">SAMN05443665_100259</name>
</gene>
<keyword evidence="2" id="KW-1185">Reference proteome</keyword>
<proteinExistence type="predicted"/>
<accession>A0A239D2B5</accession>
<protein>
    <submittedName>
        <fullName evidence="1">Uncharacterized protein</fullName>
    </submittedName>
</protein>
<dbReference type="AlphaFoldDB" id="A0A239D2B5"/>
<dbReference type="EMBL" id="FZOR01000002">
    <property type="protein sequence ID" value="SNS25964.1"/>
    <property type="molecule type" value="Genomic_DNA"/>
</dbReference>
<organism evidence="1 2">
    <name type="scientific">Actinomadura meyerae</name>
    <dbReference type="NCBI Taxonomy" id="240840"/>
    <lineage>
        <taxon>Bacteria</taxon>
        <taxon>Bacillati</taxon>
        <taxon>Actinomycetota</taxon>
        <taxon>Actinomycetes</taxon>
        <taxon>Streptosporangiales</taxon>
        <taxon>Thermomonosporaceae</taxon>
        <taxon>Actinomadura</taxon>
    </lineage>
</organism>
<evidence type="ECO:0000313" key="1">
    <source>
        <dbReference type="EMBL" id="SNS25964.1"/>
    </source>
</evidence>
<name>A0A239D2B5_9ACTN</name>